<reference evidence="2" key="1">
    <citation type="submission" date="2016-02" db="EMBL/GenBank/DDBJ databases">
        <authorList>
            <person name="Rodrigo-Torres Lidia"/>
            <person name="Arahal R.David."/>
        </authorList>
    </citation>
    <scope>NUCLEOTIDE SEQUENCE [LARGE SCALE GENOMIC DNA]</scope>
    <source>
        <strain evidence="2">CECT 9029</strain>
    </source>
</reference>
<organism evidence="1 2">
    <name type="scientific">Grimontia celer</name>
    <dbReference type="NCBI Taxonomy" id="1796497"/>
    <lineage>
        <taxon>Bacteria</taxon>
        <taxon>Pseudomonadati</taxon>
        <taxon>Pseudomonadota</taxon>
        <taxon>Gammaproteobacteria</taxon>
        <taxon>Vibrionales</taxon>
        <taxon>Vibrionaceae</taxon>
        <taxon>Grimontia</taxon>
    </lineage>
</organism>
<accession>A0A128EXE9</accession>
<proteinExistence type="predicted"/>
<dbReference type="Proteomes" id="UP000071641">
    <property type="component" value="Unassembled WGS sequence"/>
</dbReference>
<sequence>MREFNQSRRDSMRKMLIASGACLVMAHVGTQSVNSENMAKYYSGKKSLVDDKVLNQLSQPEKTVYIVIKENSIYSKKVKEDDILSFTRSFVSEVNDEKMFEGAFGNFQSQMQLMSLFIKYIHA</sequence>
<name>A0A128EXE9_9GAMM</name>
<dbReference type="AlphaFoldDB" id="A0A128EXE9"/>
<gene>
    <name evidence="1" type="ORF">GCE9029_00982</name>
</gene>
<dbReference type="EMBL" id="FIZX01000001">
    <property type="protein sequence ID" value="CZF78666.1"/>
    <property type="molecule type" value="Genomic_DNA"/>
</dbReference>
<evidence type="ECO:0000313" key="1">
    <source>
        <dbReference type="EMBL" id="CZF78666.1"/>
    </source>
</evidence>
<keyword evidence="2" id="KW-1185">Reference proteome</keyword>
<evidence type="ECO:0000313" key="2">
    <source>
        <dbReference type="Proteomes" id="UP000071641"/>
    </source>
</evidence>
<protein>
    <submittedName>
        <fullName evidence="1">Uncharacterized protein</fullName>
    </submittedName>
</protein>